<evidence type="ECO:0000256" key="7">
    <source>
        <dbReference type="ARBA" id="ARBA00022741"/>
    </source>
</evidence>
<dbReference type="SUPFAM" id="SSF55681">
    <property type="entry name" value="Class II aaRS and biotin synthetases"/>
    <property type="match status" value="1"/>
</dbReference>
<dbReference type="EMBL" id="JXMW01000006">
    <property type="protein sequence ID" value="OQD58919.1"/>
    <property type="molecule type" value="Genomic_DNA"/>
</dbReference>
<dbReference type="GO" id="GO:0003723">
    <property type="term" value="F:RNA binding"/>
    <property type="evidence" value="ECO:0007669"/>
    <property type="project" value="InterPro"/>
</dbReference>
<dbReference type="InterPro" id="IPR045060">
    <property type="entry name" value="Phe-tRNA-ligase_IIc_bsu"/>
</dbReference>
<gene>
    <name evidence="12 14" type="primary">pheT</name>
    <name evidence="14" type="ORF">MBBAR_6c00290</name>
</gene>
<dbReference type="InterPro" id="IPR009061">
    <property type="entry name" value="DNA-bd_dom_put_sf"/>
</dbReference>
<dbReference type="SMART" id="SM00874">
    <property type="entry name" value="B5"/>
    <property type="match status" value="1"/>
</dbReference>
<feature type="domain" description="B5" evidence="13">
    <location>
        <begin position="272"/>
        <end position="349"/>
    </location>
</feature>
<dbReference type="GO" id="GO:0009328">
    <property type="term" value="C:phenylalanine-tRNA ligase complex"/>
    <property type="evidence" value="ECO:0007669"/>
    <property type="project" value="TreeGrafter"/>
</dbReference>
<dbReference type="InterPro" id="IPR004531">
    <property type="entry name" value="Phe-tRNA-synth_IIc_bsu_arc_euk"/>
</dbReference>
<name>A0A1V6N2L6_METAZ</name>
<evidence type="ECO:0000256" key="12">
    <source>
        <dbReference type="HAMAP-Rule" id="MF_00284"/>
    </source>
</evidence>
<evidence type="ECO:0000259" key="13">
    <source>
        <dbReference type="PROSITE" id="PS51483"/>
    </source>
</evidence>
<dbReference type="SUPFAM" id="SSF46955">
    <property type="entry name" value="Putative DNA-binding domain"/>
    <property type="match status" value="2"/>
</dbReference>
<dbReference type="SMART" id="SM00873">
    <property type="entry name" value="B3_4"/>
    <property type="match status" value="1"/>
</dbReference>
<keyword evidence="11 12" id="KW-0030">Aminoacyl-tRNA synthetase</keyword>
<dbReference type="GO" id="GO:0006432">
    <property type="term" value="P:phenylalanyl-tRNA aminoacylation"/>
    <property type="evidence" value="ECO:0007669"/>
    <property type="project" value="UniProtKB-UniRule"/>
</dbReference>
<comment type="cofactor">
    <cofactor evidence="1 12">
        <name>Mg(2+)</name>
        <dbReference type="ChEBI" id="CHEBI:18420"/>
    </cofactor>
</comment>
<evidence type="ECO:0000256" key="5">
    <source>
        <dbReference type="ARBA" id="ARBA00022598"/>
    </source>
</evidence>
<feature type="binding site" evidence="12">
    <location>
        <position position="333"/>
    </location>
    <ligand>
        <name>Mg(2+)</name>
        <dbReference type="ChEBI" id="CHEBI:18420"/>
        <note>shared with alpha subunit</note>
    </ligand>
</feature>
<dbReference type="RefSeq" id="WP_080459983.1">
    <property type="nucleotide sequence ID" value="NZ_JXMW01000006.1"/>
</dbReference>
<comment type="similarity">
    <text evidence="3 12">Belongs to the phenylalanyl-tRNA synthetase beta subunit family. Type 2 subfamily.</text>
</comment>
<keyword evidence="7 12" id="KW-0547">Nucleotide-binding</keyword>
<evidence type="ECO:0000256" key="4">
    <source>
        <dbReference type="ARBA" id="ARBA00022490"/>
    </source>
</evidence>
<dbReference type="Gene3D" id="3.30.930.10">
    <property type="entry name" value="Bira Bifunctional Protein, Domain 2"/>
    <property type="match status" value="1"/>
</dbReference>
<comment type="subunit">
    <text evidence="12">Tetramer of two alpha and two beta subunits.</text>
</comment>
<keyword evidence="9 12" id="KW-0460">Magnesium</keyword>
<dbReference type="InterPro" id="IPR005147">
    <property type="entry name" value="tRNA_synthase_B5-dom"/>
</dbReference>
<feature type="binding site" evidence="12">
    <location>
        <position position="336"/>
    </location>
    <ligand>
        <name>Mg(2+)</name>
        <dbReference type="ChEBI" id="CHEBI:18420"/>
        <note>shared with alpha subunit</note>
    </ligand>
</feature>
<feature type="binding site" evidence="12">
    <location>
        <position position="337"/>
    </location>
    <ligand>
        <name>Mg(2+)</name>
        <dbReference type="ChEBI" id="CHEBI:18420"/>
        <note>shared with alpha subunit</note>
    </ligand>
</feature>
<dbReference type="Gene3D" id="3.50.40.10">
    <property type="entry name" value="Phenylalanyl-trna Synthetase, Chain B, domain 3"/>
    <property type="match status" value="1"/>
</dbReference>
<evidence type="ECO:0000256" key="10">
    <source>
        <dbReference type="ARBA" id="ARBA00022917"/>
    </source>
</evidence>
<evidence type="ECO:0000256" key="6">
    <source>
        <dbReference type="ARBA" id="ARBA00022723"/>
    </source>
</evidence>
<dbReference type="Pfam" id="PF03483">
    <property type="entry name" value="B3_4"/>
    <property type="match status" value="1"/>
</dbReference>
<dbReference type="InterPro" id="IPR020825">
    <property type="entry name" value="Phe-tRNA_synthase-like_B3/B4"/>
</dbReference>
<dbReference type="FunFam" id="3.50.40.10:FF:000003">
    <property type="entry name" value="Phenylalanine--tRNA ligase beta subunit"/>
    <property type="match status" value="1"/>
</dbReference>
<dbReference type="CDD" id="cd00769">
    <property type="entry name" value="PheRS_beta_core"/>
    <property type="match status" value="1"/>
</dbReference>
<evidence type="ECO:0000256" key="9">
    <source>
        <dbReference type="ARBA" id="ARBA00022842"/>
    </source>
</evidence>
<dbReference type="InterPro" id="IPR045864">
    <property type="entry name" value="aa-tRNA-synth_II/BPL/LPL"/>
</dbReference>
<keyword evidence="4 12" id="KW-0963">Cytoplasm</keyword>
<dbReference type="GO" id="GO:0004826">
    <property type="term" value="F:phenylalanine-tRNA ligase activity"/>
    <property type="evidence" value="ECO:0007669"/>
    <property type="project" value="UniProtKB-UniRule"/>
</dbReference>
<evidence type="ECO:0000313" key="14">
    <source>
        <dbReference type="EMBL" id="OQD58919.1"/>
    </source>
</evidence>
<organism evidence="14 15">
    <name type="scientific">Methanobrevibacter arboriphilus JCM 13429 = DSM 1125</name>
    <dbReference type="NCBI Taxonomy" id="1300164"/>
    <lineage>
        <taxon>Archaea</taxon>
        <taxon>Methanobacteriati</taxon>
        <taxon>Methanobacteriota</taxon>
        <taxon>Methanomada group</taxon>
        <taxon>Methanobacteria</taxon>
        <taxon>Methanobacteriales</taxon>
        <taxon>Methanobacteriaceae</taxon>
        <taxon>Methanobrevibacter</taxon>
    </lineage>
</organism>
<dbReference type="PANTHER" id="PTHR10947:SF0">
    <property type="entry name" value="PHENYLALANINE--TRNA LIGASE BETA SUBUNIT"/>
    <property type="match status" value="1"/>
</dbReference>
<feature type="binding site" evidence="12">
    <location>
        <position position="327"/>
    </location>
    <ligand>
        <name>Mg(2+)</name>
        <dbReference type="ChEBI" id="CHEBI:18420"/>
        <note>shared with alpha subunit</note>
    </ligand>
</feature>
<evidence type="ECO:0000256" key="3">
    <source>
        <dbReference type="ARBA" id="ARBA00007438"/>
    </source>
</evidence>
<dbReference type="Pfam" id="PF03484">
    <property type="entry name" value="B5"/>
    <property type="match status" value="1"/>
</dbReference>
<protein>
    <recommendedName>
        <fullName evidence="12">Phenylalanine--tRNA ligase beta subunit</fullName>
        <ecNumber evidence="12">6.1.1.20</ecNumber>
    </recommendedName>
    <alternativeName>
        <fullName evidence="12">Phenylalanyl-tRNA synthetase beta subunit</fullName>
        <shortName evidence="12">PheRS</shortName>
    </alternativeName>
</protein>
<dbReference type="GO" id="GO:0005524">
    <property type="term" value="F:ATP binding"/>
    <property type="evidence" value="ECO:0007669"/>
    <property type="project" value="UniProtKB-UniRule"/>
</dbReference>
<reference evidence="14 15" key="1">
    <citation type="submission" date="2014-12" db="EMBL/GenBank/DDBJ databases">
        <title>Genome sequence of Methanobrevibacter arboriphilicus DH1, DSM1125.</title>
        <authorList>
            <person name="Poehlein A."/>
            <person name="Thauer R.K."/>
            <person name="Seedorf H."/>
            <person name="Daniel R."/>
        </authorList>
    </citation>
    <scope>NUCLEOTIDE SEQUENCE [LARGE SCALE GENOMIC DNA]</scope>
    <source>
        <strain evidence="14 15">DH1</strain>
    </source>
</reference>
<sequence length="550" mass="62270">MPVITFEYQDLKELGINIENDKLIDILPMLGSDIEDFDDETIKVEFFPNRPDQLSVEGVSRSLKGFISQEMGLPKYKVSPSGEKVFVDKEIENIRPYIAFALIKDVKFDGEKLKQIMDFQENLHWVIGRDRKKVAIGIHNLDVINGDYKYIASSPVENSFIPLDHLNELTPKEILDEHEKGSKYAKLISGFDKYPIILDKNDKVLSMPPIINGELTKLTEDTKNILVDVTGTDEKAVQQTLNIICSSFGEVGGKIESLDIVYQDKTITTPDLSPKTRKVRVNFCNELIGGVNLNAEDVAKLLLKARMDTKIINENEVQVEIPSYRIDILHEVDIVENVAIQYCINKIKAELPNVSTIAYENNWFKGEKTIREIMIGLGFQEIMSLMLTSEENHYEKMKQIEDDHVQVSKPITIDRTMIRKSLINSLMEFLEDNKHEDLPQKIFEIGDTLYIDESRETNVKTVKKLAGAICHSTANFTEIKSTIASLLSNLGYEIEISPSNNSTFIKGRVSNIKGTSKNGTVSGFFGEISPEVINNFELEYPVIAFEIGFL</sequence>
<comment type="catalytic activity">
    <reaction evidence="12">
        <text>tRNA(Phe) + L-phenylalanine + ATP = L-phenylalanyl-tRNA(Phe) + AMP + diphosphate + H(+)</text>
        <dbReference type="Rhea" id="RHEA:19413"/>
        <dbReference type="Rhea" id="RHEA-COMP:9668"/>
        <dbReference type="Rhea" id="RHEA-COMP:9699"/>
        <dbReference type="ChEBI" id="CHEBI:15378"/>
        <dbReference type="ChEBI" id="CHEBI:30616"/>
        <dbReference type="ChEBI" id="CHEBI:33019"/>
        <dbReference type="ChEBI" id="CHEBI:58095"/>
        <dbReference type="ChEBI" id="CHEBI:78442"/>
        <dbReference type="ChEBI" id="CHEBI:78531"/>
        <dbReference type="ChEBI" id="CHEBI:456215"/>
        <dbReference type="EC" id="6.1.1.20"/>
    </reaction>
</comment>
<keyword evidence="8 12" id="KW-0067">ATP-binding</keyword>
<dbReference type="PROSITE" id="PS51483">
    <property type="entry name" value="B5"/>
    <property type="match status" value="1"/>
</dbReference>
<accession>A0A1V6N2L6</accession>
<keyword evidence="5 12" id="KW-0436">Ligase</keyword>
<keyword evidence="15" id="KW-1185">Reference proteome</keyword>
<dbReference type="Gene3D" id="3.30.56.10">
    <property type="match status" value="2"/>
</dbReference>
<dbReference type="OrthoDB" id="10073at2157"/>
<evidence type="ECO:0000256" key="2">
    <source>
        <dbReference type="ARBA" id="ARBA00004496"/>
    </source>
</evidence>
<comment type="subcellular location">
    <subcellularLocation>
        <location evidence="2 12">Cytoplasm</location>
    </subcellularLocation>
</comment>
<dbReference type="GO" id="GO:0000287">
    <property type="term" value="F:magnesium ion binding"/>
    <property type="evidence" value="ECO:0007669"/>
    <property type="project" value="InterPro"/>
</dbReference>
<keyword evidence="10 12" id="KW-0648">Protein biosynthesis</keyword>
<evidence type="ECO:0000256" key="11">
    <source>
        <dbReference type="ARBA" id="ARBA00023146"/>
    </source>
</evidence>
<keyword evidence="6 12" id="KW-0479">Metal-binding</keyword>
<dbReference type="InterPro" id="IPR005146">
    <property type="entry name" value="B3/B4_tRNA-bd"/>
</dbReference>
<dbReference type="InterPro" id="IPR022918">
    <property type="entry name" value="Phe_tRNA_ligase_beta2_arc"/>
</dbReference>
<dbReference type="NCBIfam" id="TIGR00471">
    <property type="entry name" value="pheT_arch"/>
    <property type="match status" value="1"/>
</dbReference>
<dbReference type="Pfam" id="PF17759">
    <property type="entry name" value="tRNA_synthFbeta"/>
    <property type="match status" value="1"/>
</dbReference>
<dbReference type="HAMAP" id="MF_00284">
    <property type="entry name" value="Phe_tRNA_synth_beta2"/>
    <property type="match status" value="1"/>
</dbReference>
<evidence type="ECO:0000256" key="8">
    <source>
        <dbReference type="ARBA" id="ARBA00022840"/>
    </source>
</evidence>
<dbReference type="EC" id="6.1.1.20" evidence="12"/>
<dbReference type="PANTHER" id="PTHR10947">
    <property type="entry name" value="PHENYLALANYL-TRNA SYNTHETASE BETA CHAIN AND LEUCINE-RICH REPEAT-CONTAINING PROTEIN 47"/>
    <property type="match status" value="1"/>
</dbReference>
<dbReference type="Proteomes" id="UP000191661">
    <property type="component" value="Unassembled WGS sequence"/>
</dbReference>
<evidence type="ECO:0000256" key="1">
    <source>
        <dbReference type="ARBA" id="ARBA00001946"/>
    </source>
</evidence>
<comment type="caution">
    <text evidence="14">The sequence shown here is derived from an EMBL/GenBank/DDBJ whole genome shotgun (WGS) entry which is preliminary data.</text>
</comment>
<dbReference type="InterPro" id="IPR041616">
    <property type="entry name" value="PheRS_beta_core"/>
</dbReference>
<proteinExistence type="inferred from homology"/>
<evidence type="ECO:0000313" key="15">
    <source>
        <dbReference type="Proteomes" id="UP000191661"/>
    </source>
</evidence>
<dbReference type="AlphaFoldDB" id="A0A1V6N2L6"/>